<feature type="non-terminal residue" evidence="2">
    <location>
        <position position="1"/>
    </location>
</feature>
<keyword evidence="1" id="KW-1133">Transmembrane helix</keyword>
<evidence type="ECO:0000313" key="3">
    <source>
        <dbReference type="Proteomes" id="UP001177023"/>
    </source>
</evidence>
<dbReference type="Proteomes" id="UP001177023">
    <property type="component" value="Unassembled WGS sequence"/>
</dbReference>
<dbReference type="AlphaFoldDB" id="A0AA36G983"/>
<keyword evidence="3" id="KW-1185">Reference proteome</keyword>
<accession>A0AA36G983</accession>
<feature type="transmembrane region" description="Helical" evidence="1">
    <location>
        <begin position="32"/>
        <end position="50"/>
    </location>
</feature>
<name>A0AA36G983_9BILA</name>
<evidence type="ECO:0000313" key="2">
    <source>
        <dbReference type="EMBL" id="CAJ0580261.1"/>
    </source>
</evidence>
<comment type="caution">
    <text evidence="2">The sequence shown here is derived from an EMBL/GenBank/DDBJ whole genome shotgun (WGS) entry which is preliminary data.</text>
</comment>
<protein>
    <submittedName>
        <fullName evidence="2">Uncharacterized protein</fullName>
    </submittedName>
</protein>
<keyword evidence="1" id="KW-0812">Transmembrane</keyword>
<keyword evidence="1" id="KW-0472">Membrane</keyword>
<gene>
    <name evidence="2" type="ORF">MSPICULIGERA_LOCUS18459</name>
</gene>
<feature type="transmembrane region" description="Helical" evidence="1">
    <location>
        <begin position="95"/>
        <end position="114"/>
    </location>
</feature>
<dbReference type="EMBL" id="CATQJA010002659">
    <property type="protein sequence ID" value="CAJ0580261.1"/>
    <property type="molecule type" value="Genomic_DNA"/>
</dbReference>
<evidence type="ECO:0000256" key="1">
    <source>
        <dbReference type="SAM" id="Phobius"/>
    </source>
</evidence>
<organism evidence="2 3">
    <name type="scientific">Mesorhabditis spiculigera</name>
    <dbReference type="NCBI Taxonomy" id="96644"/>
    <lineage>
        <taxon>Eukaryota</taxon>
        <taxon>Metazoa</taxon>
        <taxon>Ecdysozoa</taxon>
        <taxon>Nematoda</taxon>
        <taxon>Chromadorea</taxon>
        <taxon>Rhabditida</taxon>
        <taxon>Rhabditina</taxon>
        <taxon>Rhabditomorpha</taxon>
        <taxon>Rhabditoidea</taxon>
        <taxon>Rhabditidae</taxon>
        <taxon>Mesorhabditinae</taxon>
        <taxon>Mesorhabditis</taxon>
    </lineage>
</organism>
<sequence length="136" mass="15801">MSGSTQDIQPFCVAAQQLDFTTWYIWQDAVKAVLNLIVPIGICYMFARRLFWVHNVFHSCCKFSMSSTLLLLLIERGLSLHPKASEKFCRFVTHGFIFLELCVFMYITLEYYALDENIVVFVLHCQEETMVSDLPI</sequence>
<proteinExistence type="predicted"/>
<reference evidence="2" key="1">
    <citation type="submission" date="2023-06" db="EMBL/GenBank/DDBJ databases">
        <authorList>
            <person name="Delattre M."/>
        </authorList>
    </citation>
    <scope>NUCLEOTIDE SEQUENCE</scope>
    <source>
        <strain evidence="2">AF72</strain>
    </source>
</reference>